<dbReference type="InterPro" id="IPR029063">
    <property type="entry name" value="SAM-dependent_MTases_sf"/>
</dbReference>
<evidence type="ECO:0000313" key="6">
    <source>
        <dbReference type="EMBL" id="GAA0932641.1"/>
    </source>
</evidence>
<dbReference type="EMBL" id="BAAAHK010000004">
    <property type="protein sequence ID" value="GAA0932641.1"/>
    <property type="molecule type" value="Genomic_DNA"/>
</dbReference>
<keyword evidence="3" id="KW-0808">Transferase</keyword>
<keyword evidence="7" id="KW-1185">Reference proteome</keyword>
<keyword evidence="2 6" id="KW-0489">Methyltransferase</keyword>
<keyword evidence="4" id="KW-0175">Coiled coil</keyword>
<reference evidence="6 7" key="1">
    <citation type="journal article" date="2019" name="Int. J. Syst. Evol. Microbiol.">
        <title>The Global Catalogue of Microorganisms (GCM) 10K type strain sequencing project: providing services to taxonomists for standard genome sequencing and annotation.</title>
        <authorList>
            <consortium name="The Broad Institute Genomics Platform"/>
            <consortium name="The Broad Institute Genome Sequencing Center for Infectious Disease"/>
            <person name="Wu L."/>
            <person name="Ma J."/>
        </authorList>
    </citation>
    <scope>NUCLEOTIDE SEQUENCE [LARGE SCALE GENOMIC DNA]</scope>
    <source>
        <strain evidence="6 7">JCM 10977</strain>
    </source>
</reference>
<dbReference type="Gene3D" id="3.40.50.150">
    <property type="entry name" value="Vaccinia Virus protein VP39"/>
    <property type="match status" value="1"/>
</dbReference>
<sequence length="307" mass="33592">MLPDMKIVEEIEGSGGLGGLARMTEVIAALEHRRTELIEQLRSQRLASWEEIGQACGMTRQGASRRWSKQSQAASFGDAAAAYQRGRPSYPVSAVDWLVPGTAKSVLDLGAGTGKLTSLLAARELAVTAVEPLAAMREELVAAVPSADVRDGSAEAIPLDAGAVDAVVVAQAWHWFDPAVVLPEIARVLTPGGTLGLVWNIRDHTVPWVAELDRVLHRHARQEIDSAPPIGTPFRAVERLEIRWEHALTRTELLDMVASRSYVITMPAADRDELMHQVTELLDSHLDLRGRKNLTMPYVTRCTRAHL</sequence>
<dbReference type="InterPro" id="IPR051052">
    <property type="entry name" value="Diverse_substrate_MTase"/>
</dbReference>
<evidence type="ECO:0000313" key="7">
    <source>
        <dbReference type="Proteomes" id="UP001500542"/>
    </source>
</evidence>
<feature type="coiled-coil region" evidence="4">
    <location>
        <begin position="20"/>
        <end position="47"/>
    </location>
</feature>
<dbReference type="GO" id="GO:0032259">
    <property type="term" value="P:methylation"/>
    <property type="evidence" value="ECO:0007669"/>
    <property type="project" value="UniProtKB-KW"/>
</dbReference>
<protein>
    <submittedName>
        <fullName evidence="6">Class I SAM-dependent methyltransferase</fullName>
    </submittedName>
</protein>
<comment type="similarity">
    <text evidence="1">Belongs to the methyltransferase superfamily.</text>
</comment>
<evidence type="ECO:0000259" key="5">
    <source>
        <dbReference type="Pfam" id="PF08241"/>
    </source>
</evidence>
<dbReference type="GO" id="GO:0008168">
    <property type="term" value="F:methyltransferase activity"/>
    <property type="evidence" value="ECO:0007669"/>
    <property type="project" value="UniProtKB-KW"/>
</dbReference>
<dbReference type="SUPFAM" id="SSF53335">
    <property type="entry name" value="S-adenosyl-L-methionine-dependent methyltransferases"/>
    <property type="match status" value="1"/>
</dbReference>
<accession>A0ABN1PTR1</accession>
<evidence type="ECO:0000256" key="4">
    <source>
        <dbReference type="SAM" id="Coils"/>
    </source>
</evidence>
<evidence type="ECO:0000256" key="3">
    <source>
        <dbReference type="ARBA" id="ARBA00022679"/>
    </source>
</evidence>
<dbReference type="PANTHER" id="PTHR44942:SF4">
    <property type="entry name" value="METHYLTRANSFERASE TYPE 11 DOMAIN-CONTAINING PROTEIN"/>
    <property type="match status" value="1"/>
</dbReference>
<dbReference type="InterPro" id="IPR013216">
    <property type="entry name" value="Methyltransf_11"/>
</dbReference>
<name>A0ABN1PTR1_9ACTN</name>
<comment type="caution">
    <text evidence="6">The sequence shown here is derived from an EMBL/GenBank/DDBJ whole genome shotgun (WGS) entry which is preliminary data.</text>
</comment>
<gene>
    <name evidence="6" type="ORF">GCM10009554_17260</name>
</gene>
<dbReference type="Pfam" id="PF08241">
    <property type="entry name" value="Methyltransf_11"/>
    <property type="match status" value="1"/>
</dbReference>
<proteinExistence type="inferred from homology"/>
<dbReference type="Proteomes" id="UP001500542">
    <property type="component" value="Unassembled WGS sequence"/>
</dbReference>
<feature type="domain" description="Methyltransferase type 11" evidence="5">
    <location>
        <begin position="107"/>
        <end position="195"/>
    </location>
</feature>
<dbReference type="CDD" id="cd02440">
    <property type="entry name" value="AdoMet_MTases"/>
    <property type="match status" value="1"/>
</dbReference>
<dbReference type="PANTHER" id="PTHR44942">
    <property type="entry name" value="METHYLTRANSF_11 DOMAIN-CONTAINING PROTEIN"/>
    <property type="match status" value="1"/>
</dbReference>
<evidence type="ECO:0000256" key="1">
    <source>
        <dbReference type="ARBA" id="ARBA00008361"/>
    </source>
</evidence>
<evidence type="ECO:0000256" key="2">
    <source>
        <dbReference type="ARBA" id="ARBA00022603"/>
    </source>
</evidence>
<organism evidence="6 7">
    <name type="scientific">Kribbella koreensis</name>
    <dbReference type="NCBI Taxonomy" id="57909"/>
    <lineage>
        <taxon>Bacteria</taxon>
        <taxon>Bacillati</taxon>
        <taxon>Actinomycetota</taxon>
        <taxon>Actinomycetes</taxon>
        <taxon>Propionibacteriales</taxon>
        <taxon>Kribbellaceae</taxon>
        <taxon>Kribbella</taxon>
    </lineage>
</organism>